<keyword evidence="1" id="KW-0472">Membrane</keyword>
<keyword evidence="1" id="KW-1133">Transmembrane helix</keyword>
<evidence type="ECO:0000313" key="3">
    <source>
        <dbReference type="Proteomes" id="UP000237846"/>
    </source>
</evidence>
<keyword evidence="1" id="KW-0812">Transmembrane</keyword>
<organism evidence="2 3">
    <name type="scientific">Allonocardiopsis opalescens</name>
    <dbReference type="NCBI Taxonomy" id="1144618"/>
    <lineage>
        <taxon>Bacteria</taxon>
        <taxon>Bacillati</taxon>
        <taxon>Actinomycetota</taxon>
        <taxon>Actinomycetes</taxon>
        <taxon>Streptosporangiales</taxon>
        <taxon>Allonocardiopsis</taxon>
    </lineage>
</organism>
<dbReference type="RefSeq" id="WP_106244416.1">
    <property type="nucleotide sequence ID" value="NZ_PVZC01000003.1"/>
</dbReference>
<reference evidence="2 3" key="1">
    <citation type="submission" date="2018-03" db="EMBL/GenBank/DDBJ databases">
        <title>Genomic Encyclopedia of Archaeal and Bacterial Type Strains, Phase II (KMG-II): from individual species to whole genera.</title>
        <authorList>
            <person name="Goeker M."/>
        </authorList>
    </citation>
    <scope>NUCLEOTIDE SEQUENCE [LARGE SCALE GENOMIC DNA]</scope>
    <source>
        <strain evidence="2 3">DSM 45601</strain>
    </source>
</reference>
<feature type="transmembrane region" description="Helical" evidence="1">
    <location>
        <begin position="25"/>
        <end position="46"/>
    </location>
</feature>
<evidence type="ECO:0000313" key="2">
    <source>
        <dbReference type="EMBL" id="PRX99658.1"/>
    </source>
</evidence>
<protein>
    <submittedName>
        <fullName evidence="2">Uncharacterized protein</fullName>
    </submittedName>
</protein>
<keyword evidence="3" id="KW-1185">Reference proteome</keyword>
<name>A0A2T0Q769_9ACTN</name>
<gene>
    <name evidence="2" type="ORF">CLV72_103263</name>
</gene>
<dbReference type="AlphaFoldDB" id="A0A2T0Q769"/>
<dbReference type="OrthoDB" id="3297199at2"/>
<proteinExistence type="predicted"/>
<comment type="caution">
    <text evidence="2">The sequence shown here is derived from an EMBL/GenBank/DDBJ whole genome shotgun (WGS) entry which is preliminary data.</text>
</comment>
<dbReference type="EMBL" id="PVZC01000003">
    <property type="protein sequence ID" value="PRX99658.1"/>
    <property type="molecule type" value="Genomic_DNA"/>
</dbReference>
<accession>A0A2T0Q769</accession>
<sequence length="72" mass="6984">MSLAIFGLILLGAMAALAYKNTRALATALVGVMLGLTIAGSGGALAEPSHALVDQVRAGLDSAGATLFGGGQ</sequence>
<evidence type="ECO:0000256" key="1">
    <source>
        <dbReference type="SAM" id="Phobius"/>
    </source>
</evidence>
<dbReference type="Proteomes" id="UP000237846">
    <property type="component" value="Unassembled WGS sequence"/>
</dbReference>